<dbReference type="InterPro" id="IPR051013">
    <property type="entry name" value="MBL_superfamily_lactonases"/>
</dbReference>
<keyword evidence="4" id="KW-0862">Zinc</keyword>
<dbReference type="SUPFAM" id="SSF56281">
    <property type="entry name" value="Metallo-hydrolase/oxidoreductase"/>
    <property type="match status" value="1"/>
</dbReference>
<dbReference type="InterPro" id="IPR001279">
    <property type="entry name" value="Metallo-B-lactamas"/>
</dbReference>
<evidence type="ECO:0000259" key="6">
    <source>
        <dbReference type="SMART" id="SM00849"/>
    </source>
</evidence>
<dbReference type="InterPro" id="IPR036866">
    <property type="entry name" value="RibonucZ/Hydroxyglut_hydro"/>
</dbReference>
<dbReference type="CDD" id="cd16277">
    <property type="entry name" value="metallo-hydrolase-like_MBL-fold"/>
    <property type="match status" value="1"/>
</dbReference>
<dbReference type="GO" id="GO:0016787">
    <property type="term" value="F:hydrolase activity"/>
    <property type="evidence" value="ECO:0007669"/>
    <property type="project" value="UniProtKB-KW"/>
</dbReference>
<dbReference type="GO" id="GO:0046872">
    <property type="term" value="F:metal ion binding"/>
    <property type="evidence" value="ECO:0007669"/>
    <property type="project" value="UniProtKB-KW"/>
</dbReference>
<accession>A0A7S2VN95</accession>
<comment type="similarity">
    <text evidence="1">Belongs to the metallo-beta-lactamase superfamily.</text>
</comment>
<proteinExistence type="inferred from homology"/>
<evidence type="ECO:0000256" key="5">
    <source>
        <dbReference type="SAM" id="MobiDB-lite"/>
    </source>
</evidence>
<sequence>MEQFPLRIGAAVVHKIEETTISIPPAKFFKSEAKVEEERATGRPGASGAPEESSGYYETAAAEEVCSKVRALEWMPPTGIDGDGNLQLAVQMFVIETPGGTRIAVDTCIGDDKSLGPNHEKFHMKQGPFLQNLHAAGCDPESIHFVLCTHLHFDHVGFNTVLRDGVWVPTFPNAKYLVAEKEWMSCLEEVKAKGDDGFAPFATILRESLQPIVDAGLQHLVSSDHVIVDEDSCKVRLVPTEGHTPGHVGVVIESNGTSAVITGDCIHHMAQLAYPQMGTWYDANSADAADTREALFDRVASEGAILIGTHFPVPSACFVERDAKGSGRRYRPRPCSCCAASSAAVAGA</sequence>
<dbReference type="SMART" id="SM00849">
    <property type="entry name" value="Lactamase_B"/>
    <property type="match status" value="1"/>
</dbReference>
<gene>
    <name evidence="7" type="ORF">BRAN1462_LOCUS58624</name>
</gene>
<evidence type="ECO:0000256" key="4">
    <source>
        <dbReference type="ARBA" id="ARBA00022833"/>
    </source>
</evidence>
<dbReference type="Pfam" id="PF00753">
    <property type="entry name" value="Lactamase_B"/>
    <property type="match status" value="1"/>
</dbReference>
<feature type="compositionally biased region" description="Basic and acidic residues" evidence="5">
    <location>
        <begin position="32"/>
        <end position="41"/>
    </location>
</feature>
<keyword evidence="3" id="KW-0378">Hydrolase</keyword>
<evidence type="ECO:0000256" key="1">
    <source>
        <dbReference type="ARBA" id="ARBA00007749"/>
    </source>
</evidence>
<dbReference type="PANTHER" id="PTHR42978">
    <property type="entry name" value="QUORUM-QUENCHING LACTONASE YTNP-RELATED-RELATED"/>
    <property type="match status" value="1"/>
</dbReference>
<keyword evidence="2" id="KW-0479">Metal-binding</keyword>
<feature type="domain" description="Metallo-beta-lactamase" evidence="6">
    <location>
        <begin position="89"/>
        <end position="310"/>
    </location>
</feature>
<dbReference type="Gene3D" id="3.60.15.10">
    <property type="entry name" value="Ribonuclease Z/Hydroxyacylglutathione hydrolase-like"/>
    <property type="match status" value="1"/>
</dbReference>
<feature type="region of interest" description="Disordered" evidence="5">
    <location>
        <begin position="32"/>
        <end position="55"/>
    </location>
</feature>
<dbReference type="AlphaFoldDB" id="A0A7S2VN95"/>
<evidence type="ECO:0000256" key="3">
    <source>
        <dbReference type="ARBA" id="ARBA00022801"/>
    </source>
</evidence>
<evidence type="ECO:0000313" key="7">
    <source>
        <dbReference type="EMBL" id="CAD9640802.1"/>
    </source>
</evidence>
<dbReference type="PANTHER" id="PTHR42978:SF6">
    <property type="entry name" value="QUORUM-QUENCHING LACTONASE YTNP-RELATED"/>
    <property type="match status" value="1"/>
</dbReference>
<protein>
    <recommendedName>
        <fullName evidence="6">Metallo-beta-lactamase domain-containing protein</fullName>
    </recommendedName>
</protein>
<name>A0A7S2VN95_9DINO</name>
<evidence type="ECO:0000256" key="2">
    <source>
        <dbReference type="ARBA" id="ARBA00022723"/>
    </source>
</evidence>
<organism evidence="7">
    <name type="scientific">Zooxanthella nutricula</name>
    <dbReference type="NCBI Taxonomy" id="1333877"/>
    <lineage>
        <taxon>Eukaryota</taxon>
        <taxon>Sar</taxon>
        <taxon>Alveolata</taxon>
        <taxon>Dinophyceae</taxon>
        <taxon>Peridiniales</taxon>
        <taxon>Peridiniales incertae sedis</taxon>
        <taxon>Zooxanthella</taxon>
    </lineage>
</organism>
<reference evidence="7" key="1">
    <citation type="submission" date="2021-01" db="EMBL/GenBank/DDBJ databases">
        <authorList>
            <person name="Corre E."/>
            <person name="Pelletier E."/>
            <person name="Niang G."/>
            <person name="Scheremetjew M."/>
            <person name="Finn R."/>
            <person name="Kale V."/>
            <person name="Holt S."/>
            <person name="Cochrane G."/>
            <person name="Meng A."/>
            <person name="Brown T."/>
            <person name="Cohen L."/>
        </authorList>
    </citation>
    <scope>NUCLEOTIDE SEQUENCE</scope>
    <source>
        <strain evidence="7">RCC3387</strain>
    </source>
</reference>
<dbReference type="EMBL" id="HBGW01092386">
    <property type="protein sequence ID" value="CAD9640802.1"/>
    <property type="molecule type" value="Transcribed_RNA"/>
</dbReference>